<gene>
    <name evidence="5" type="ORF">JOD17_003214</name>
</gene>
<keyword evidence="2" id="KW-1133">Transmembrane helix</keyword>
<dbReference type="RefSeq" id="WP_204698859.1">
    <property type="nucleotide sequence ID" value="NZ_JAFBEC010000009.1"/>
</dbReference>
<keyword evidence="1" id="KW-0175">Coiled coil</keyword>
<name>A0ABS2PFA6_9BACL</name>
<keyword evidence="3" id="KW-0732">Signal</keyword>
<comment type="caution">
    <text evidence="5">The sequence shown here is derived from an EMBL/GenBank/DDBJ whole genome shotgun (WGS) entry which is preliminary data.</text>
</comment>
<sequence>MTLKIVSLLFVLLFISGCNQDQSTESTRQMGNTIEMADQAINIEEDAVDMEVEETDQTESGLEASERMVVQNGHLEVVVEEFDDMMYEIENKVMDLDGYVVETSVQGSEEGERSGSLLVRIPEDDFQSFLDEVVSVSVELVHRSTYGNDVTEEYIDLESRLRSQEIVEERLLTFLEAAENTEDLLTISEDLANIQQEIETIEGRMNYLENQVDFATVNLYIYEQSSTALQDQSSLNTWQNATNLFTGTINALLSVVSFIVVTVVGLSPVLVPLSIGIIVWFWLYRRKKK</sequence>
<organism evidence="5 6">
    <name type="scientific">Geomicrobium sediminis</name>
    <dbReference type="NCBI Taxonomy" id="1347788"/>
    <lineage>
        <taxon>Bacteria</taxon>
        <taxon>Bacillati</taxon>
        <taxon>Bacillota</taxon>
        <taxon>Bacilli</taxon>
        <taxon>Bacillales</taxon>
        <taxon>Geomicrobium</taxon>
    </lineage>
</organism>
<evidence type="ECO:0000313" key="6">
    <source>
        <dbReference type="Proteomes" id="UP000741863"/>
    </source>
</evidence>
<proteinExistence type="predicted"/>
<keyword evidence="2" id="KW-0472">Membrane</keyword>
<dbReference type="PROSITE" id="PS51257">
    <property type="entry name" value="PROKAR_LIPOPROTEIN"/>
    <property type="match status" value="1"/>
</dbReference>
<keyword evidence="2" id="KW-0812">Transmembrane</keyword>
<feature type="domain" description="DUF4349" evidence="4">
    <location>
        <begin position="67"/>
        <end position="280"/>
    </location>
</feature>
<evidence type="ECO:0000259" key="4">
    <source>
        <dbReference type="Pfam" id="PF14257"/>
    </source>
</evidence>
<protein>
    <recommendedName>
        <fullName evidence="4">DUF4349 domain-containing protein</fullName>
    </recommendedName>
</protein>
<feature type="chain" id="PRO_5046778148" description="DUF4349 domain-containing protein" evidence="3">
    <location>
        <begin position="22"/>
        <end position="289"/>
    </location>
</feature>
<dbReference type="Pfam" id="PF14257">
    <property type="entry name" value="DUF4349"/>
    <property type="match status" value="1"/>
</dbReference>
<dbReference type="EMBL" id="JAFBEC010000009">
    <property type="protein sequence ID" value="MBM7634114.1"/>
    <property type="molecule type" value="Genomic_DNA"/>
</dbReference>
<keyword evidence="6" id="KW-1185">Reference proteome</keyword>
<feature type="coiled-coil region" evidence="1">
    <location>
        <begin position="184"/>
        <end position="211"/>
    </location>
</feature>
<dbReference type="Proteomes" id="UP000741863">
    <property type="component" value="Unassembled WGS sequence"/>
</dbReference>
<evidence type="ECO:0000256" key="3">
    <source>
        <dbReference type="SAM" id="SignalP"/>
    </source>
</evidence>
<accession>A0ABS2PFA6</accession>
<evidence type="ECO:0000313" key="5">
    <source>
        <dbReference type="EMBL" id="MBM7634114.1"/>
    </source>
</evidence>
<evidence type="ECO:0000256" key="2">
    <source>
        <dbReference type="SAM" id="Phobius"/>
    </source>
</evidence>
<feature type="transmembrane region" description="Helical" evidence="2">
    <location>
        <begin position="251"/>
        <end position="284"/>
    </location>
</feature>
<feature type="signal peptide" evidence="3">
    <location>
        <begin position="1"/>
        <end position="21"/>
    </location>
</feature>
<evidence type="ECO:0000256" key="1">
    <source>
        <dbReference type="SAM" id="Coils"/>
    </source>
</evidence>
<reference evidence="5 6" key="1">
    <citation type="submission" date="2021-01" db="EMBL/GenBank/DDBJ databases">
        <title>Genomic Encyclopedia of Type Strains, Phase IV (KMG-IV): sequencing the most valuable type-strain genomes for metagenomic binning, comparative biology and taxonomic classification.</title>
        <authorList>
            <person name="Goeker M."/>
        </authorList>
    </citation>
    <scope>NUCLEOTIDE SEQUENCE [LARGE SCALE GENOMIC DNA]</scope>
    <source>
        <strain evidence="5 6">DSM 25540</strain>
    </source>
</reference>
<dbReference type="InterPro" id="IPR025645">
    <property type="entry name" value="DUF4349"/>
</dbReference>